<dbReference type="EMBL" id="WIND01000001">
    <property type="protein sequence ID" value="MSU88480.1"/>
    <property type="molecule type" value="Genomic_DNA"/>
</dbReference>
<keyword evidence="3" id="KW-0732">Signal</keyword>
<name>A0A6L5YWY2_9RHOB</name>
<evidence type="ECO:0000256" key="3">
    <source>
        <dbReference type="SAM" id="SignalP"/>
    </source>
</evidence>
<proteinExistence type="predicted"/>
<dbReference type="InterPro" id="IPR050845">
    <property type="entry name" value="Cu-binding_ET"/>
</dbReference>
<dbReference type="Proteomes" id="UP000474957">
    <property type="component" value="Unassembled WGS sequence"/>
</dbReference>
<evidence type="ECO:0000259" key="4">
    <source>
        <dbReference type="Pfam" id="PF00127"/>
    </source>
</evidence>
<reference evidence="5 6" key="1">
    <citation type="submission" date="2019-10" db="EMBL/GenBank/DDBJ databases">
        <title>Cognatihalovulum marinum gen. nov. sp. nov., a new member of the family Rhodobacteraceae isolated from deep seawater of the Northwest Indian Ocean.</title>
        <authorList>
            <person name="Ruan C."/>
            <person name="Wang J."/>
            <person name="Zheng X."/>
            <person name="Song L."/>
            <person name="Zhu Y."/>
            <person name="Huang Y."/>
            <person name="Lu Z."/>
            <person name="Du W."/>
            <person name="Huang L."/>
            <person name="Dai X."/>
        </authorList>
    </citation>
    <scope>NUCLEOTIDE SEQUENCE [LARGE SCALE GENOMIC DNA]</scope>
    <source>
        <strain evidence="5 6">2CG4</strain>
    </source>
</reference>
<feature type="domain" description="Blue (type 1) copper" evidence="4">
    <location>
        <begin position="48"/>
        <end position="172"/>
    </location>
</feature>
<organism evidence="5 6">
    <name type="scientific">Halovulum marinum</name>
    <dbReference type="NCBI Taxonomy" id="2662447"/>
    <lineage>
        <taxon>Bacteria</taxon>
        <taxon>Pseudomonadati</taxon>
        <taxon>Pseudomonadota</taxon>
        <taxon>Alphaproteobacteria</taxon>
        <taxon>Rhodobacterales</taxon>
        <taxon>Paracoccaceae</taxon>
        <taxon>Halovulum</taxon>
    </lineage>
</organism>
<dbReference type="Gene3D" id="2.60.40.420">
    <property type="entry name" value="Cupredoxins - blue copper proteins"/>
    <property type="match status" value="1"/>
</dbReference>
<evidence type="ECO:0000313" key="5">
    <source>
        <dbReference type="EMBL" id="MSU88480.1"/>
    </source>
</evidence>
<gene>
    <name evidence="5" type="ORF">GE300_02465</name>
</gene>
<protein>
    <submittedName>
        <fullName evidence="5">Copper-binding protein</fullName>
    </submittedName>
</protein>
<dbReference type="PANTHER" id="PTHR38439:SF3">
    <property type="entry name" value="COPPER-RESISTANT CUPROPROTEIN COPI"/>
    <property type="match status" value="1"/>
</dbReference>
<dbReference type="Pfam" id="PF00127">
    <property type="entry name" value="Copper-bind"/>
    <property type="match status" value="1"/>
</dbReference>
<evidence type="ECO:0000313" key="6">
    <source>
        <dbReference type="Proteomes" id="UP000474957"/>
    </source>
</evidence>
<keyword evidence="1" id="KW-0479">Metal-binding</keyword>
<comment type="caution">
    <text evidence="5">The sequence shown here is derived from an EMBL/GenBank/DDBJ whole genome shotgun (WGS) entry which is preliminary data.</text>
</comment>
<evidence type="ECO:0000256" key="1">
    <source>
        <dbReference type="ARBA" id="ARBA00022723"/>
    </source>
</evidence>
<accession>A0A6L5YWY2</accession>
<dbReference type="InterPro" id="IPR008972">
    <property type="entry name" value="Cupredoxin"/>
</dbReference>
<dbReference type="SUPFAM" id="SSF49503">
    <property type="entry name" value="Cupredoxins"/>
    <property type="match status" value="1"/>
</dbReference>
<feature type="chain" id="PRO_5027047544" evidence="3">
    <location>
        <begin position="27"/>
        <end position="178"/>
    </location>
</feature>
<feature type="signal peptide" evidence="3">
    <location>
        <begin position="1"/>
        <end position="26"/>
    </location>
</feature>
<dbReference type="GO" id="GO:0009055">
    <property type="term" value="F:electron transfer activity"/>
    <property type="evidence" value="ECO:0007669"/>
    <property type="project" value="InterPro"/>
</dbReference>
<dbReference type="PANTHER" id="PTHR38439">
    <property type="entry name" value="AURACYANIN-B"/>
    <property type="match status" value="1"/>
</dbReference>
<dbReference type="AlphaFoldDB" id="A0A6L5YWY2"/>
<keyword evidence="2" id="KW-0186">Copper</keyword>
<dbReference type="RefSeq" id="WP_154444808.1">
    <property type="nucleotide sequence ID" value="NZ_WIND01000001.1"/>
</dbReference>
<sequence>MVCSISGFRFIASGVGLLAAAGAAVASPGHGEGANIGQTGDISHIDREIEVELGEMYFDPGIFDVEKGETVRFVIRNVGRVVHEFAIGTDDMHDTHANEFRAMMKGGMMTTRRLDHDKMRSQGMMHTDRNARLLEPGETTELIWTFSSDAEDILIACSVPGHRAGGMEAKIVFTGDHS</sequence>
<keyword evidence="6" id="KW-1185">Reference proteome</keyword>
<dbReference type="InterPro" id="IPR000923">
    <property type="entry name" value="BlueCu_1"/>
</dbReference>
<dbReference type="GO" id="GO:0005507">
    <property type="term" value="F:copper ion binding"/>
    <property type="evidence" value="ECO:0007669"/>
    <property type="project" value="InterPro"/>
</dbReference>
<evidence type="ECO:0000256" key="2">
    <source>
        <dbReference type="ARBA" id="ARBA00023008"/>
    </source>
</evidence>